<dbReference type="RefSeq" id="WP_067025822.1">
    <property type="nucleotide sequence ID" value="NZ_CP038256.1"/>
</dbReference>
<dbReference type="AlphaFoldDB" id="A0A1B9NCK4"/>
<comment type="caution">
    <text evidence="1">The sequence shown here is derived from an EMBL/GenBank/DDBJ whole genome shotgun (WGS) entry which is preliminary data.</text>
</comment>
<evidence type="ECO:0000313" key="1">
    <source>
        <dbReference type="EMBL" id="OCG74335.1"/>
    </source>
</evidence>
<protein>
    <submittedName>
        <fullName evidence="1">Uncharacterized protein</fullName>
    </submittedName>
</protein>
<keyword evidence="2" id="KW-1185">Reference proteome</keyword>
<dbReference type="OrthoDB" id="2014935at2"/>
<dbReference type="STRING" id="904291.A7J15_05720"/>
<dbReference type="EMBL" id="LXMD01000022">
    <property type="protein sequence ID" value="OCG74335.1"/>
    <property type="molecule type" value="Genomic_DNA"/>
</dbReference>
<name>A0A1B9NCK4_9MICO</name>
<gene>
    <name evidence="1" type="ORF">A7J15_05720</name>
</gene>
<sequence>MTAFAGTGRLLRLALRRDRIRLAVWLAVMLIVWVAFVSELAVLADEGTLADRALILRSPAMIMMTGPGYGLDDYTLGVALVAETTLWVAAALAVLSILEVVRHTRAEEESGRAELLRAAPVGRHAPAAAALLLVVLVQAAIAAGSTAVIVGVGGVALPDTLALTGGLGLVGLVFAGVALAAAQLVEHARTATGLALAVFGAAFALRAIGDAQQSPATGSDETSWLSWLSPIAWVQQTRAFVDLRLWPLGLLVAAAAVALLAAFGLATRRDFGAGIVPSRPGHAHASILLASPLGLAWRAQRIGLMWTALGLGLVWLGSGTVMGSLGDLHDMLQRNPLYAAVLGSDLVNGFFALLVLLAALGATAWGIASIGRLRAEEASGRTEAVLATHVSRARWLGGQLALSAAGAAVLVMSAAALLWLGAEASGAEDLPGAGELLAFGAAFLPATAVALGLAAAAHAWLPRLAWLAWLPVLWGVVVGMFADLFDLPDAVRALSPFWWTPDPLTGTGAADDQVAAAPALWGLSAVAAALAALAFWGFRRRDVPA</sequence>
<organism evidence="1 2">
    <name type="scientific">Microbacterium sediminis</name>
    <dbReference type="NCBI Taxonomy" id="904291"/>
    <lineage>
        <taxon>Bacteria</taxon>
        <taxon>Bacillati</taxon>
        <taxon>Actinomycetota</taxon>
        <taxon>Actinomycetes</taxon>
        <taxon>Micrococcales</taxon>
        <taxon>Microbacteriaceae</taxon>
        <taxon>Microbacterium</taxon>
    </lineage>
</organism>
<proteinExistence type="predicted"/>
<evidence type="ECO:0000313" key="2">
    <source>
        <dbReference type="Proteomes" id="UP000093355"/>
    </source>
</evidence>
<dbReference type="Proteomes" id="UP000093355">
    <property type="component" value="Unassembled WGS sequence"/>
</dbReference>
<reference evidence="1 2" key="1">
    <citation type="submission" date="2016-05" db="EMBL/GenBank/DDBJ databases">
        <authorList>
            <person name="Lavstsen T."/>
            <person name="Jespersen J.S."/>
        </authorList>
    </citation>
    <scope>NUCLEOTIDE SEQUENCE [LARGE SCALE GENOMIC DNA]</scope>
    <source>
        <strain evidence="1 2">YLB-01</strain>
    </source>
</reference>
<accession>A0A1B9NCK4</accession>